<comment type="subunit">
    <text evidence="3 10">Monomer.</text>
</comment>
<dbReference type="NCBIfam" id="NF001236">
    <property type="entry name" value="PRK00203.1"/>
    <property type="match status" value="1"/>
</dbReference>
<evidence type="ECO:0000256" key="7">
    <source>
        <dbReference type="ARBA" id="ARBA00022759"/>
    </source>
</evidence>
<keyword evidence="9 10" id="KW-0460">Magnesium</keyword>
<protein>
    <recommendedName>
        <fullName evidence="4 10">Ribonuclease H</fullName>
        <shortName evidence="10">RNase H</shortName>
        <ecNumber evidence="4 10">3.1.26.4</ecNumber>
    </recommendedName>
</protein>
<dbReference type="CDD" id="cd09278">
    <property type="entry name" value="RNase_HI_prokaryote_like"/>
    <property type="match status" value="1"/>
</dbReference>
<feature type="binding site" evidence="10">
    <location>
        <position position="134"/>
    </location>
    <ligand>
        <name>Mg(2+)</name>
        <dbReference type="ChEBI" id="CHEBI:18420"/>
        <label>2</label>
    </ligand>
</feature>
<gene>
    <name evidence="10 12" type="primary">rnhA</name>
    <name evidence="12" type="ORF">ACFQWB_05845</name>
</gene>
<evidence type="ECO:0000313" key="12">
    <source>
        <dbReference type="EMBL" id="MFC7749467.1"/>
    </source>
</evidence>
<feature type="binding site" evidence="10">
    <location>
        <position position="69"/>
    </location>
    <ligand>
        <name>Mg(2+)</name>
        <dbReference type="ChEBI" id="CHEBI:18420"/>
        <label>1</label>
    </ligand>
</feature>
<keyword evidence="6 10" id="KW-0479">Metal-binding</keyword>
<keyword evidence="10" id="KW-0963">Cytoplasm</keyword>
<comment type="caution">
    <text evidence="12">The sequence shown here is derived from an EMBL/GenBank/DDBJ whole genome shotgun (WGS) entry which is preliminary data.</text>
</comment>
<evidence type="ECO:0000256" key="1">
    <source>
        <dbReference type="ARBA" id="ARBA00000077"/>
    </source>
</evidence>
<dbReference type="HAMAP" id="MF_00042">
    <property type="entry name" value="RNase_H"/>
    <property type="match status" value="1"/>
</dbReference>
<keyword evidence="13" id="KW-1185">Reference proteome</keyword>
<dbReference type="Gene3D" id="3.30.420.10">
    <property type="entry name" value="Ribonuclease H-like superfamily/Ribonuclease H"/>
    <property type="match status" value="1"/>
</dbReference>
<evidence type="ECO:0000256" key="5">
    <source>
        <dbReference type="ARBA" id="ARBA00022722"/>
    </source>
</evidence>
<feature type="binding site" evidence="10">
    <location>
        <position position="47"/>
    </location>
    <ligand>
        <name>Mg(2+)</name>
        <dbReference type="ChEBI" id="CHEBI:18420"/>
        <label>1</label>
    </ligand>
</feature>
<keyword evidence="5 10" id="KW-0540">Nuclease</keyword>
<dbReference type="EC" id="3.1.26.4" evidence="4 10"/>
<comment type="cofactor">
    <cofactor evidence="10">
        <name>Mg(2+)</name>
        <dbReference type="ChEBI" id="CHEBI:18420"/>
    </cofactor>
    <text evidence="10">Binds 1 Mg(2+) ion per subunit. May bind a second metal ion at a regulatory site, or after substrate binding.</text>
</comment>
<keyword evidence="8 10" id="KW-0378">Hydrolase</keyword>
<evidence type="ECO:0000256" key="4">
    <source>
        <dbReference type="ARBA" id="ARBA00012180"/>
    </source>
</evidence>
<dbReference type="EMBL" id="JBHTGQ010000014">
    <property type="protein sequence ID" value="MFC7749467.1"/>
    <property type="molecule type" value="Genomic_DNA"/>
</dbReference>
<evidence type="ECO:0000256" key="2">
    <source>
        <dbReference type="ARBA" id="ARBA00005300"/>
    </source>
</evidence>
<dbReference type="InterPro" id="IPR036397">
    <property type="entry name" value="RNaseH_sf"/>
</dbReference>
<proteinExistence type="inferred from homology"/>
<feature type="binding site" evidence="10">
    <location>
        <position position="9"/>
    </location>
    <ligand>
        <name>Mg(2+)</name>
        <dbReference type="ChEBI" id="CHEBI:18420"/>
        <label>2</label>
    </ligand>
</feature>
<dbReference type="InterPro" id="IPR050092">
    <property type="entry name" value="RNase_H"/>
</dbReference>
<evidence type="ECO:0000259" key="11">
    <source>
        <dbReference type="PROSITE" id="PS50879"/>
    </source>
</evidence>
<dbReference type="InterPro" id="IPR012337">
    <property type="entry name" value="RNaseH-like_sf"/>
</dbReference>
<evidence type="ECO:0000313" key="13">
    <source>
        <dbReference type="Proteomes" id="UP001596528"/>
    </source>
</evidence>
<dbReference type="RefSeq" id="WP_211346301.1">
    <property type="nucleotide sequence ID" value="NZ_JBHTGQ010000014.1"/>
</dbReference>
<dbReference type="InterPro" id="IPR002156">
    <property type="entry name" value="RNaseH_domain"/>
</dbReference>
<comment type="subcellular location">
    <subcellularLocation>
        <location evidence="10">Cytoplasm</location>
    </subcellularLocation>
</comment>
<evidence type="ECO:0000256" key="3">
    <source>
        <dbReference type="ARBA" id="ARBA00011245"/>
    </source>
</evidence>
<feature type="binding site" evidence="10">
    <location>
        <position position="9"/>
    </location>
    <ligand>
        <name>Mg(2+)</name>
        <dbReference type="ChEBI" id="CHEBI:18420"/>
        <label>1</label>
    </ligand>
</feature>
<name>A0ABW2UZZ3_9BACL</name>
<feature type="domain" description="RNase H type-1" evidence="11">
    <location>
        <begin position="1"/>
        <end position="142"/>
    </location>
</feature>
<comment type="catalytic activity">
    <reaction evidence="1 10">
        <text>Endonucleolytic cleavage to 5'-phosphomonoester.</text>
        <dbReference type="EC" id="3.1.26.4"/>
    </reaction>
</comment>
<evidence type="ECO:0000256" key="8">
    <source>
        <dbReference type="ARBA" id="ARBA00022801"/>
    </source>
</evidence>
<dbReference type="PANTHER" id="PTHR10642:SF26">
    <property type="entry name" value="RIBONUCLEASE H1"/>
    <property type="match status" value="1"/>
</dbReference>
<comment type="function">
    <text evidence="10">Endonuclease that specifically degrades the RNA of RNA-DNA hybrids.</text>
</comment>
<dbReference type="InterPro" id="IPR022892">
    <property type="entry name" value="RNaseHI"/>
</dbReference>
<reference evidence="13" key="1">
    <citation type="journal article" date="2019" name="Int. J. Syst. Evol. Microbiol.">
        <title>The Global Catalogue of Microorganisms (GCM) 10K type strain sequencing project: providing services to taxonomists for standard genome sequencing and annotation.</title>
        <authorList>
            <consortium name="The Broad Institute Genomics Platform"/>
            <consortium name="The Broad Institute Genome Sequencing Center for Infectious Disease"/>
            <person name="Wu L."/>
            <person name="Ma J."/>
        </authorList>
    </citation>
    <scope>NUCLEOTIDE SEQUENCE [LARGE SCALE GENOMIC DNA]</scope>
    <source>
        <strain evidence="13">JCM 18657</strain>
    </source>
</reference>
<dbReference type="PROSITE" id="PS50879">
    <property type="entry name" value="RNASE_H_1"/>
    <property type="match status" value="1"/>
</dbReference>
<keyword evidence="7 10" id="KW-0255">Endonuclease</keyword>
<organism evidence="12 13">
    <name type="scientific">Paenibacillus thermoaerophilus</name>
    <dbReference type="NCBI Taxonomy" id="1215385"/>
    <lineage>
        <taxon>Bacteria</taxon>
        <taxon>Bacillati</taxon>
        <taxon>Bacillota</taxon>
        <taxon>Bacilli</taxon>
        <taxon>Bacillales</taxon>
        <taxon>Paenibacillaceae</taxon>
        <taxon>Paenibacillus</taxon>
    </lineage>
</organism>
<comment type="similarity">
    <text evidence="2 10">Belongs to the RNase H family.</text>
</comment>
<accession>A0ABW2UZZ3</accession>
<dbReference type="Proteomes" id="UP001596528">
    <property type="component" value="Unassembled WGS sequence"/>
</dbReference>
<dbReference type="PANTHER" id="PTHR10642">
    <property type="entry name" value="RIBONUCLEASE H1"/>
    <property type="match status" value="1"/>
</dbReference>
<evidence type="ECO:0000256" key="6">
    <source>
        <dbReference type="ARBA" id="ARBA00022723"/>
    </source>
</evidence>
<evidence type="ECO:0000256" key="10">
    <source>
        <dbReference type="HAMAP-Rule" id="MF_00042"/>
    </source>
</evidence>
<evidence type="ECO:0000256" key="9">
    <source>
        <dbReference type="ARBA" id="ARBA00022842"/>
    </source>
</evidence>
<dbReference type="GO" id="GO:0004523">
    <property type="term" value="F:RNA-DNA hybrid ribonuclease activity"/>
    <property type="evidence" value="ECO:0007669"/>
    <property type="project" value="UniProtKB-EC"/>
</dbReference>
<dbReference type="SUPFAM" id="SSF53098">
    <property type="entry name" value="Ribonuclease H-like"/>
    <property type="match status" value="1"/>
</dbReference>
<sequence length="147" mass="16802">MKQVDMYTDGACSGNPGPGGWGAILFYKDKRKEMSGAEPRTTNNRMELLAAIEAISVLKEPCRIRLYSDSAYLVNGFKQNWVKGWLRNGWINSKGQPVENQDLWKTLLKLMEKHQVEYIKVKGHSDNEWNNRCDQLAREAIRTLGKG</sequence>
<dbReference type="Pfam" id="PF00075">
    <property type="entry name" value="RNase_H"/>
    <property type="match status" value="1"/>
</dbReference>